<keyword evidence="2" id="KW-0808">Transferase</keyword>
<evidence type="ECO:0000313" key="3">
    <source>
        <dbReference type="Proteomes" id="UP000233556"/>
    </source>
</evidence>
<keyword evidence="2" id="KW-0548">Nucleotidyltransferase</keyword>
<evidence type="ECO:0000313" key="2">
    <source>
        <dbReference type="EMBL" id="PKU41526.1"/>
    </source>
</evidence>
<gene>
    <name evidence="2" type="ORF">llap_8179</name>
</gene>
<dbReference type="InterPro" id="IPR000477">
    <property type="entry name" value="RT_dom"/>
</dbReference>
<keyword evidence="2" id="KW-0695">RNA-directed DNA polymerase</keyword>
<proteinExistence type="predicted"/>
<dbReference type="PROSITE" id="PS50878">
    <property type="entry name" value="RT_POL"/>
    <property type="match status" value="1"/>
</dbReference>
<organism evidence="2 3">
    <name type="scientific">Limosa lapponica baueri</name>
    <dbReference type="NCBI Taxonomy" id="1758121"/>
    <lineage>
        <taxon>Eukaryota</taxon>
        <taxon>Metazoa</taxon>
        <taxon>Chordata</taxon>
        <taxon>Craniata</taxon>
        <taxon>Vertebrata</taxon>
        <taxon>Euteleostomi</taxon>
        <taxon>Archelosauria</taxon>
        <taxon>Archosauria</taxon>
        <taxon>Dinosauria</taxon>
        <taxon>Saurischia</taxon>
        <taxon>Theropoda</taxon>
        <taxon>Coelurosauria</taxon>
        <taxon>Aves</taxon>
        <taxon>Neognathae</taxon>
        <taxon>Neoaves</taxon>
        <taxon>Charadriiformes</taxon>
        <taxon>Scolopacidae</taxon>
        <taxon>Limosa</taxon>
    </lineage>
</organism>
<accession>A0A2I0U645</accession>
<name>A0A2I0U645_LIMLA</name>
<sequence length="482" mass="55121">MGPDEIHPRVLRELADEVAKLLSIIFEKSWQSGKVPADWKKGNITLIFKKGKKEDPGNYRPVSLTSVPGKTMEQILLHSLLRHMENKEVIGDSQHGFTKGKSCLTNLVAFYDTATDLVDKGRATDIIYLDLCKAFDTVPHDILVSKLESHGFDGWTTRWIRNWSAGRTQRVVVNGSMSNWQPVMSGVPQGLVLGPVLFNNFVGDMDSGIECILSKFADDTKLNGMVDTLERRDAIQWDLDRLERWACANRMKFSQAKCRVLHLGCGNPRHKYRLGGEWIESSPEEKDLGVLVDEKLNMSRQCALAAQKANHILGCIKRSVASRSREVILPLYSALVRPLLEYCVQLWSPQHRKDMDLLEWVQQRAMKMIRGMEHLPYEDRLRELGLFSLEKRRLQGDLIAAYQYLKGAYRRAGEGLFVRKCSDRTRGNGFKLEEGRFRLDIRKKFFTVRVVRHWSRLPRKVVDAPSLEVFKARLDGALSNLV</sequence>
<keyword evidence="3" id="KW-1185">Reference proteome</keyword>
<reference evidence="3" key="2">
    <citation type="submission" date="2017-12" db="EMBL/GenBank/DDBJ databases">
        <title>Genome sequence of the Bar-tailed Godwit (Limosa lapponica baueri).</title>
        <authorList>
            <person name="Lima N.C.B."/>
            <person name="Parody-Merino A.M."/>
            <person name="Battley P.F."/>
            <person name="Fidler A.E."/>
            <person name="Prosdocimi F."/>
        </authorList>
    </citation>
    <scope>NUCLEOTIDE SEQUENCE [LARGE SCALE GENOMIC DNA]</scope>
</reference>
<dbReference type="Proteomes" id="UP000233556">
    <property type="component" value="Unassembled WGS sequence"/>
</dbReference>
<dbReference type="PANTHER" id="PTHR33332">
    <property type="entry name" value="REVERSE TRANSCRIPTASE DOMAIN-CONTAINING PROTEIN"/>
    <property type="match status" value="1"/>
</dbReference>
<dbReference type="GO" id="GO:0003964">
    <property type="term" value="F:RNA-directed DNA polymerase activity"/>
    <property type="evidence" value="ECO:0007669"/>
    <property type="project" value="UniProtKB-KW"/>
</dbReference>
<feature type="domain" description="Reverse transcriptase" evidence="1">
    <location>
        <begin position="28"/>
        <end position="292"/>
    </location>
</feature>
<evidence type="ECO:0000259" key="1">
    <source>
        <dbReference type="PROSITE" id="PS50878"/>
    </source>
</evidence>
<dbReference type="CDD" id="cd01650">
    <property type="entry name" value="RT_nLTR_like"/>
    <property type="match status" value="1"/>
</dbReference>
<reference evidence="3" key="1">
    <citation type="submission" date="2017-11" db="EMBL/GenBank/DDBJ databases">
        <authorList>
            <person name="Lima N.C."/>
            <person name="Parody-Merino A.M."/>
            <person name="Battley P.F."/>
            <person name="Fidler A.E."/>
            <person name="Prosdocimi F."/>
        </authorList>
    </citation>
    <scope>NUCLEOTIDE SEQUENCE [LARGE SCALE GENOMIC DNA]</scope>
</reference>
<dbReference type="SUPFAM" id="SSF56672">
    <property type="entry name" value="DNA/RNA polymerases"/>
    <property type="match status" value="1"/>
</dbReference>
<protein>
    <submittedName>
        <fullName evidence="2">Rna-directed dna polymerase from mobile element jockey-like</fullName>
    </submittedName>
</protein>
<dbReference type="OrthoDB" id="416454at2759"/>
<dbReference type="Pfam" id="PF00078">
    <property type="entry name" value="RVT_1"/>
    <property type="match status" value="1"/>
</dbReference>
<dbReference type="EMBL" id="KZ506107">
    <property type="protein sequence ID" value="PKU41526.1"/>
    <property type="molecule type" value="Genomic_DNA"/>
</dbReference>
<dbReference type="InterPro" id="IPR043502">
    <property type="entry name" value="DNA/RNA_pol_sf"/>
</dbReference>
<dbReference type="PRINTS" id="PR01345">
    <property type="entry name" value="CERVTRCPTASE"/>
</dbReference>
<dbReference type="AlphaFoldDB" id="A0A2I0U645"/>